<name>A0A8I6YFN3_HORVV</name>
<gene>
    <name evidence="3" type="primary">LOC123404609</name>
</gene>
<dbReference type="Pfam" id="PF24523">
    <property type="entry name" value="DUF7595"/>
    <property type="match status" value="1"/>
</dbReference>
<organism evidence="3 4">
    <name type="scientific">Hordeum vulgare subsp. vulgare</name>
    <name type="common">Domesticated barley</name>
    <dbReference type="NCBI Taxonomy" id="112509"/>
    <lineage>
        <taxon>Eukaryota</taxon>
        <taxon>Viridiplantae</taxon>
        <taxon>Streptophyta</taxon>
        <taxon>Embryophyta</taxon>
        <taxon>Tracheophyta</taxon>
        <taxon>Spermatophyta</taxon>
        <taxon>Magnoliopsida</taxon>
        <taxon>Liliopsida</taxon>
        <taxon>Poales</taxon>
        <taxon>Poaceae</taxon>
        <taxon>BOP clade</taxon>
        <taxon>Pooideae</taxon>
        <taxon>Triticodae</taxon>
        <taxon>Triticeae</taxon>
        <taxon>Hordeinae</taxon>
        <taxon>Hordeum</taxon>
    </lineage>
</organism>
<reference evidence="3" key="2">
    <citation type="submission" date="2020-10" db="EMBL/GenBank/DDBJ databases">
        <authorList>
            <person name="Scholz U."/>
            <person name="Mascher M."/>
            <person name="Fiebig A."/>
        </authorList>
    </citation>
    <scope>NUCLEOTIDE SEQUENCE [LARGE SCALE GENOMIC DNA]</scope>
    <source>
        <strain evidence="3">cv. Morex</strain>
    </source>
</reference>
<dbReference type="AlphaFoldDB" id="A0A8I6YFN3"/>
<evidence type="ECO:0000259" key="2">
    <source>
        <dbReference type="Pfam" id="PF24523"/>
    </source>
</evidence>
<dbReference type="PANTHER" id="PTHR35828:SF23">
    <property type="entry name" value="F-BOX DOMAIN-CONTAINING PROTEIN"/>
    <property type="match status" value="1"/>
</dbReference>
<dbReference type="InterPro" id="IPR056016">
    <property type="entry name" value="DUF7595"/>
</dbReference>
<dbReference type="Proteomes" id="UP000011116">
    <property type="component" value="Chromosome 6H"/>
</dbReference>
<dbReference type="OrthoDB" id="620691at2759"/>
<keyword evidence="4" id="KW-1185">Reference proteome</keyword>
<protein>
    <recommendedName>
        <fullName evidence="2">DUF7595 domain-containing protein</fullName>
    </recommendedName>
</protein>
<reference evidence="4" key="1">
    <citation type="journal article" date="2012" name="Nature">
        <title>A physical, genetic and functional sequence assembly of the barley genome.</title>
        <authorList>
            <consortium name="The International Barley Genome Sequencing Consortium"/>
            <person name="Mayer K.F."/>
            <person name="Waugh R."/>
            <person name="Brown J.W."/>
            <person name="Schulman A."/>
            <person name="Langridge P."/>
            <person name="Platzer M."/>
            <person name="Fincher G.B."/>
            <person name="Muehlbauer G.J."/>
            <person name="Sato K."/>
            <person name="Close T.J."/>
            <person name="Wise R.P."/>
            <person name="Stein N."/>
        </authorList>
    </citation>
    <scope>NUCLEOTIDE SEQUENCE [LARGE SCALE GENOMIC DNA]</scope>
    <source>
        <strain evidence="4">cv. Morex</strain>
    </source>
</reference>
<feature type="compositionally biased region" description="Low complexity" evidence="1">
    <location>
        <begin position="9"/>
        <end position="18"/>
    </location>
</feature>
<evidence type="ECO:0000256" key="1">
    <source>
        <dbReference type="SAM" id="MobiDB-lite"/>
    </source>
</evidence>
<proteinExistence type="predicted"/>
<evidence type="ECO:0000313" key="3">
    <source>
        <dbReference type="EnsemblPlants" id="HORVU.MOREX.r3.6HG0541110.1.CDS1"/>
    </source>
</evidence>
<evidence type="ECO:0000313" key="4">
    <source>
        <dbReference type="Proteomes" id="UP000011116"/>
    </source>
</evidence>
<dbReference type="RefSeq" id="XP_044954487.1">
    <property type="nucleotide sequence ID" value="XM_045098552.1"/>
</dbReference>
<dbReference type="InterPro" id="IPR036047">
    <property type="entry name" value="F-box-like_dom_sf"/>
</dbReference>
<feature type="domain" description="DUF7595" evidence="2">
    <location>
        <begin position="207"/>
        <end position="395"/>
    </location>
</feature>
<reference evidence="3" key="3">
    <citation type="submission" date="2022-01" db="UniProtKB">
        <authorList>
            <consortium name="EnsemblPlants"/>
        </authorList>
    </citation>
    <scope>IDENTIFICATION</scope>
    <source>
        <strain evidence="3">subsp. vulgare</strain>
    </source>
</reference>
<sequence>MAGRGGGAARSRTPAATARGRRQTRASLPLDMLVDIAARTDPATLVRCAATCVDMRRRVKDYTRLGGRLHLRRGDRFVLPLLRGHLIHTYKYGRAQRQDHLSLLDTTAADATTLRRVTGVEGFPLASSNGLVLTRVTRSLRVCDPAAGRRRILPSNKLTFPVDVVGTEQDDAMTSYALLVGDDDDDGATAVGRQFHVVMAYLELSKHCRNVHFQTFSSEHGAWGCCNKIRVPNLQGSKLQLPLGTALVVGDTAHWLCLTNTGDYVLKIHVRMEQVTVMKLPESFPRSWWYHQLLATSSAGGCPIVLTADDDKISAWAQSKQTGQWKRQPQVVIETETILQFLQEAGGSRPPPSRWPVKYELKLLCFAERSGTVLIKVLNNMSPLGYFWLNLQSMKIMRWFSDRGLEYATGNIPYEMNLAAWIPTFSSTL</sequence>
<feature type="region of interest" description="Disordered" evidence="1">
    <location>
        <begin position="1"/>
        <end position="23"/>
    </location>
</feature>
<dbReference type="SUPFAM" id="SSF81383">
    <property type="entry name" value="F-box domain"/>
    <property type="match status" value="1"/>
</dbReference>
<dbReference type="EnsemblPlants" id="HORVU.MOREX.r3.6HG0541110.1">
    <property type="protein sequence ID" value="HORVU.MOREX.r3.6HG0541110.1.CDS1"/>
    <property type="gene ID" value="HORVU.MOREX.r3.6HG0541110"/>
</dbReference>
<dbReference type="Gramene" id="HORVU.MOREX.r2.6HG0450020.1">
    <property type="protein sequence ID" value="HORVU.MOREX.r2.6HG0450020.1.CDS.1"/>
    <property type="gene ID" value="HORVU.MOREX.r2.6HG0450020"/>
</dbReference>
<dbReference type="PANTHER" id="PTHR35828">
    <property type="entry name" value="OS08G0203800 PROTEIN-RELATED"/>
    <property type="match status" value="1"/>
</dbReference>
<dbReference type="Gramene" id="HORVU.MOREX.r3.6HG0541110.1">
    <property type="protein sequence ID" value="HORVU.MOREX.r3.6HG0541110.1.CDS1"/>
    <property type="gene ID" value="HORVU.MOREX.r3.6HG0541110"/>
</dbReference>
<accession>A0A8I6YFN3</accession>
<dbReference type="GeneID" id="123404609"/>
<dbReference type="KEGG" id="hvg:123404609"/>